<reference evidence="1 2" key="1">
    <citation type="submission" date="2016-04" db="EMBL/GenBank/DDBJ databases">
        <title>Draft Genome Sequences of Staphylococcus capitis Strain H36, S. capitis Strain H65, S. cohnii Strain H62, S. hominis Strain H69, Mycobacterium iranicum Strain H39, Plantibacter sp. Strain H53, Pseudomonas oryzihabitans Strain H72, and Microbacterium sp. Strain H83, isolated from residential settings.</title>
        <authorList>
            <person name="Lymperopoulou D."/>
            <person name="Adams R.I."/>
            <person name="Lindow S."/>
            <person name="Coil D.A."/>
            <person name="Jospin G."/>
            <person name="Eisen J.A."/>
        </authorList>
    </citation>
    <scope>NUCLEOTIDE SEQUENCE [LARGE SCALE GENOMIC DNA]</scope>
    <source>
        <strain evidence="1 2">H39</strain>
    </source>
</reference>
<protein>
    <submittedName>
        <fullName evidence="1">Uncharacterized protein</fullName>
    </submittedName>
</protein>
<dbReference type="Proteomes" id="UP000078396">
    <property type="component" value="Unassembled WGS sequence"/>
</dbReference>
<sequence length="71" mass="8053">MIATDVIDVRDRPHKPFEKGGALLDSWNDDFDIINQDIAPSFGRIKSGDYVFYECSNDILNDVVCFAPEQD</sequence>
<evidence type="ECO:0000313" key="1">
    <source>
        <dbReference type="EMBL" id="OAN36764.1"/>
    </source>
</evidence>
<proteinExistence type="predicted"/>
<name>A0A178LSD1_MYCIR</name>
<evidence type="ECO:0000313" key="2">
    <source>
        <dbReference type="Proteomes" id="UP000078396"/>
    </source>
</evidence>
<comment type="caution">
    <text evidence="1">The sequence shown here is derived from an EMBL/GenBank/DDBJ whole genome shotgun (WGS) entry which is preliminary data.</text>
</comment>
<dbReference type="AlphaFoldDB" id="A0A178LSD1"/>
<accession>A0A178LSD1</accession>
<gene>
    <name evidence="1" type="ORF">A4X20_06100</name>
</gene>
<dbReference type="EMBL" id="LWCS01000032">
    <property type="protein sequence ID" value="OAN36764.1"/>
    <property type="molecule type" value="Genomic_DNA"/>
</dbReference>
<organism evidence="1 2">
    <name type="scientific">Mycolicibacterium iranicum</name>
    <name type="common">Mycobacterium iranicum</name>
    <dbReference type="NCBI Taxonomy" id="912594"/>
    <lineage>
        <taxon>Bacteria</taxon>
        <taxon>Bacillati</taxon>
        <taxon>Actinomycetota</taxon>
        <taxon>Actinomycetes</taxon>
        <taxon>Mycobacteriales</taxon>
        <taxon>Mycobacteriaceae</taxon>
        <taxon>Mycolicibacterium</taxon>
    </lineage>
</organism>